<feature type="transmembrane region" description="Helical" evidence="5">
    <location>
        <begin position="481"/>
        <end position="500"/>
    </location>
</feature>
<evidence type="ECO:0000256" key="3">
    <source>
        <dbReference type="ARBA" id="ARBA00022989"/>
    </source>
</evidence>
<dbReference type="InterPro" id="IPR007016">
    <property type="entry name" value="O-antigen_ligase-rel_domated"/>
</dbReference>
<feature type="transmembrane region" description="Helical" evidence="5">
    <location>
        <begin position="408"/>
        <end position="427"/>
    </location>
</feature>
<feature type="transmembrane region" description="Helical" evidence="5">
    <location>
        <begin position="166"/>
        <end position="184"/>
    </location>
</feature>
<feature type="transmembrane region" description="Helical" evidence="5">
    <location>
        <begin position="565"/>
        <end position="582"/>
    </location>
</feature>
<feature type="transmembrane region" description="Helical" evidence="5">
    <location>
        <begin position="268"/>
        <end position="285"/>
    </location>
</feature>
<feature type="transmembrane region" description="Helical" evidence="5">
    <location>
        <begin position="512"/>
        <end position="545"/>
    </location>
</feature>
<evidence type="ECO:0000259" key="6">
    <source>
        <dbReference type="Pfam" id="PF04932"/>
    </source>
</evidence>
<feature type="transmembrane region" description="Helical" evidence="5">
    <location>
        <begin position="33"/>
        <end position="51"/>
    </location>
</feature>
<feature type="transmembrane region" description="Helical" evidence="5">
    <location>
        <begin position="448"/>
        <end position="469"/>
    </location>
</feature>
<dbReference type="PANTHER" id="PTHR37422:SF13">
    <property type="entry name" value="LIPOPOLYSACCHARIDE BIOSYNTHESIS PROTEIN PA4999-RELATED"/>
    <property type="match status" value="1"/>
</dbReference>
<dbReference type="InterPro" id="IPR011990">
    <property type="entry name" value="TPR-like_helical_dom_sf"/>
</dbReference>
<name>A0A5C6F591_9BACT</name>
<keyword evidence="7" id="KW-0436">Ligase</keyword>
<keyword evidence="8" id="KW-1185">Reference proteome</keyword>
<feature type="transmembrane region" description="Helical" evidence="5">
    <location>
        <begin position="136"/>
        <end position="154"/>
    </location>
</feature>
<feature type="transmembrane region" description="Helical" evidence="5">
    <location>
        <begin position="291"/>
        <end position="309"/>
    </location>
</feature>
<keyword evidence="3 5" id="KW-1133">Transmembrane helix</keyword>
<sequence length="785" mass="83889">MAKRRPINPSSEVAIESESPTIVGAFSLQKGSLGDAAIAMLGATLVYTAYHPSDSIAAEQGDALWFAMFALAIATVTAVASRFGKTRQSEASDSIATRILQAAPWVMGGWVFLAAFATSSTWFVPDGGSSLGNLRSATNEAWVWLAGAAIFTSTRRLTVGLAARRSMMILAIAIATGLAVHGLHQHWVSLPADRQAFQQDPDAVVAMVGLDAPAGTAERMRFANRLFDGGPSATFALANSFAAVLLVGVVVVAGIVRFRFAHWTNARRGIAVAMVLVLVAALLAARSRSATLAMLMAVGWLVLSSIRIDANRKRRWAWGIAIIAAVASIGIAGLALFGNREWFEQAPASLAFRFQYWRSTWQMFLDRPWFGAGPGNFQSIYERYREASSTEQISDPHSFVFETLATGGWVATAALMLLMGVGIKCWLGRGRDQIEDVQVSGGGTSAGVFGDSPWLLSGAVVGFLLTWSIGWISHSIPDFDASLFAVPIALAAGYFATSAVGKLSSECLDRIFVAVLIAMAIHLSVAGGWTVPGVAVWVWVCAGIVTGVRASATGTSSASPKLGTAKSVALVGAMAALYFMSLRPVGRQQYWMVVAEVSQSTGQIGKARLSLEKAIEADPWATAPVLWMTDFLRWELIRKPNEGSGDEAIRLRLAEWIDAAKARSGDDPSVFRQIGVGQLHLYQRFGNAEDLAAASATFHDVVRWSPANQWAMAQMSLIADAEGDTQSAETLAARAKALSEQGGNLERALYLQSIYVARPIGIEAAREPVRGRADELLGFVPTAQK</sequence>
<dbReference type="Pfam" id="PF04932">
    <property type="entry name" value="Wzy_C"/>
    <property type="match status" value="1"/>
</dbReference>
<feature type="transmembrane region" description="Helical" evidence="5">
    <location>
        <begin position="63"/>
        <end position="81"/>
    </location>
</feature>
<dbReference type="RefSeq" id="WP_146457648.1">
    <property type="nucleotide sequence ID" value="NZ_SJPW01000003.1"/>
</dbReference>
<dbReference type="Gene3D" id="1.25.40.10">
    <property type="entry name" value="Tetratricopeptide repeat domain"/>
    <property type="match status" value="1"/>
</dbReference>
<evidence type="ECO:0000256" key="5">
    <source>
        <dbReference type="SAM" id="Phobius"/>
    </source>
</evidence>
<evidence type="ECO:0000256" key="1">
    <source>
        <dbReference type="ARBA" id="ARBA00004141"/>
    </source>
</evidence>
<feature type="transmembrane region" description="Helical" evidence="5">
    <location>
        <begin position="316"/>
        <end position="337"/>
    </location>
</feature>
<keyword evidence="4 5" id="KW-0472">Membrane</keyword>
<feature type="transmembrane region" description="Helical" evidence="5">
    <location>
        <begin position="235"/>
        <end position="256"/>
    </location>
</feature>
<dbReference type="Proteomes" id="UP000318288">
    <property type="component" value="Unassembled WGS sequence"/>
</dbReference>
<keyword evidence="2 5" id="KW-0812">Transmembrane</keyword>
<comment type="subcellular location">
    <subcellularLocation>
        <location evidence="1">Membrane</location>
        <topology evidence="1">Multi-pass membrane protein</topology>
    </subcellularLocation>
</comment>
<evidence type="ECO:0000256" key="4">
    <source>
        <dbReference type="ARBA" id="ARBA00023136"/>
    </source>
</evidence>
<dbReference type="GO" id="GO:0016874">
    <property type="term" value="F:ligase activity"/>
    <property type="evidence" value="ECO:0007669"/>
    <property type="project" value="UniProtKB-KW"/>
</dbReference>
<accession>A0A5C6F591</accession>
<evidence type="ECO:0000313" key="8">
    <source>
        <dbReference type="Proteomes" id="UP000318288"/>
    </source>
</evidence>
<evidence type="ECO:0000313" key="7">
    <source>
        <dbReference type="EMBL" id="TWU56518.1"/>
    </source>
</evidence>
<dbReference type="AlphaFoldDB" id="A0A5C6F591"/>
<feature type="domain" description="O-antigen ligase-related" evidence="6">
    <location>
        <begin position="274"/>
        <end position="415"/>
    </location>
</feature>
<protein>
    <submittedName>
        <fullName evidence="7">O-Antigen ligase</fullName>
    </submittedName>
</protein>
<dbReference type="InterPro" id="IPR051533">
    <property type="entry name" value="WaaL-like"/>
</dbReference>
<dbReference type="GO" id="GO:0016020">
    <property type="term" value="C:membrane"/>
    <property type="evidence" value="ECO:0007669"/>
    <property type="project" value="UniProtKB-SubCell"/>
</dbReference>
<organism evidence="7 8">
    <name type="scientific">Rubripirellula tenax</name>
    <dbReference type="NCBI Taxonomy" id="2528015"/>
    <lineage>
        <taxon>Bacteria</taxon>
        <taxon>Pseudomonadati</taxon>
        <taxon>Planctomycetota</taxon>
        <taxon>Planctomycetia</taxon>
        <taxon>Pirellulales</taxon>
        <taxon>Pirellulaceae</taxon>
        <taxon>Rubripirellula</taxon>
    </lineage>
</organism>
<dbReference type="OrthoDB" id="274640at2"/>
<reference evidence="7 8" key="1">
    <citation type="submission" date="2019-02" db="EMBL/GenBank/DDBJ databases">
        <title>Deep-cultivation of Planctomycetes and their phenomic and genomic characterization uncovers novel biology.</title>
        <authorList>
            <person name="Wiegand S."/>
            <person name="Jogler M."/>
            <person name="Boedeker C."/>
            <person name="Pinto D."/>
            <person name="Vollmers J."/>
            <person name="Rivas-Marin E."/>
            <person name="Kohn T."/>
            <person name="Peeters S.H."/>
            <person name="Heuer A."/>
            <person name="Rast P."/>
            <person name="Oberbeckmann S."/>
            <person name="Bunk B."/>
            <person name="Jeske O."/>
            <person name="Meyerdierks A."/>
            <person name="Storesund J.E."/>
            <person name="Kallscheuer N."/>
            <person name="Luecker S."/>
            <person name="Lage O.M."/>
            <person name="Pohl T."/>
            <person name="Merkel B.J."/>
            <person name="Hornburger P."/>
            <person name="Mueller R.-W."/>
            <person name="Bruemmer F."/>
            <person name="Labrenz M."/>
            <person name="Spormann A.M."/>
            <person name="Op Den Camp H."/>
            <person name="Overmann J."/>
            <person name="Amann R."/>
            <person name="Jetten M.S.M."/>
            <person name="Mascher T."/>
            <person name="Medema M.H."/>
            <person name="Devos D.P."/>
            <person name="Kaster A.-K."/>
            <person name="Ovreas L."/>
            <person name="Rohde M."/>
            <person name="Galperin M.Y."/>
            <person name="Jogler C."/>
        </authorList>
    </citation>
    <scope>NUCLEOTIDE SEQUENCE [LARGE SCALE GENOMIC DNA]</scope>
    <source>
        <strain evidence="7 8">Poly51</strain>
    </source>
</reference>
<comment type="caution">
    <text evidence="7">The sequence shown here is derived from an EMBL/GenBank/DDBJ whole genome shotgun (WGS) entry which is preliminary data.</text>
</comment>
<proteinExistence type="predicted"/>
<gene>
    <name evidence="7" type="ORF">Poly51_24290</name>
</gene>
<evidence type="ECO:0000256" key="2">
    <source>
        <dbReference type="ARBA" id="ARBA00022692"/>
    </source>
</evidence>
<dbReference type="PANTHER" id="PTHR37422">
    <property type="entry name" value="TEICHURONIC ACID BIOSYNTHESIS PROTEIN TUAE"/>
    <property type="match status" value="1"/>
</dbReference>
<feature type="transmembrane region" description="Helical" evidence="5">
    <location>
        <begin position="102"/>
        <end position="124"/>
    </location>
</feature>
<dbReference type="EMBL" id="SJPW01000003">
    <property type="protein sequence ID" value="TWU56518.1"/>
    <property type="molecule type" value="Genomic_DNA"/>
</dbReference>